<reference evidence="8 9" key="1">
    <citation type="journal article" date="2016" name="Nat. Commun.">
        <title>Thousands of microbial genomes shed light on interconnected biogeochemical processes in an aquifer system.</title>
        <authorList>
            <person name="Anantharaman K."/>
            <person name="Brown C.T."/>
            <person name="Hug L.A."/>
            <person name="Sharon I."/>
            <person name="Castelle C.J."/>
            <person name="Probst A.J."/>
            <person name="Thomas B.C."/>
            <person name="Singh A."/>
            <person name="Wilkins M.J."/>
            <person name="Karaoz U."/>
            <person name="Brodie E.L."/>
            <person name="Williams K.H."/>
            <person name="Hubbard S.S."/>
            <person name="Banfield J.F."/>
        </authorList>
    </citation>
    <scope>NUCLEOTIDE SEQUENCE [LARGE SCALE GENOMIC DNA]</scope>
</reference>
<feature type="transmembrane region" description="Helical" evidence="6">
    <location>
        <begin position="39"/>
        <end position="58"/>
    </location>
</feature>
<keyword evidence="5" id="KW-0418">Kinase</keyword>
<feature type="transmembrane region" description="Helical" evidence="6">
    <location>
        <begin position="201"/>
        <end position="221"/>
    </location>
</feature>
<feature type="domain" description="Histidine kinase" evidence="7">
    <location>
        <begin position="315"/>
        <end position="534"/>
    </location>
</feature>
<gene>
    <name evidence="8" type="ORF">A2563_05140</name>
</gene>
<keyword evidence="6" id="KW-1133">Transmembrane helix</keyword>
<dbReference type="SUPFAM" id="SSF47384">
    <property type="entry name" value="Homodimeric domain of signal transducing histidine kinase"/>
    <property type="match status" value="1"/>
</dbReference>
<feature type="transmembrane region" description="Helical" evidence="6">
    <location>
        <begin position="228"/>
        <end position="246"/>
    </location>
</feature>
<dbReference type="STRING" id="1798705.A2563_05140"/>
<keyword evidence="6" id="KW-0472">Membrane</keyword>
<proteinExistence type="predicted"/>
<dbReference type="PANTHER" id="PTHR43547:SF2">
    <property type="entry name" value="HYBRID SIGNAL TRANSDUCTION HISTIDINE KINASE C"/>
    <property type="match status" value="1"/>
</dbReference>
<dbReference type="EC" id="2.7.13.3" evidence="2"/>
<dbReference type="Gene3D" id="3.30.565.10">
    <property type="entry name" value="Histidine kinase-like ATPase, C-terminal domain"/>
    <property type="match status" value="1"/>
</dbReference>
<dbReference type="InterPro" id="IPR003594">
    <property type="entry name" value="HATPase_dom"/>
</dbReference>
<feature type="transmembrane region" description="Helical" evidence="6">
    <location>
        <begin position="169"/>
        <end position="195"/>
    </location>
</feature>
<name>A0A1F6P8G6_9BACT</name>
<dbReference type="InterPro" id="IPR004358">
    <property type="entry name" value="Sig_transdc_His_kin-like_C"/>
</dbReference>
<feature type="transmembrane region" description="Helical" evidence="6">
    <location>
        <begin position="252"/>
        <end position="275"/>
    </location>
</feature>
<evidence type="ECO:0000313" key="8">
    <source>
        <dbReference type="EMBL" id="OGH92340.1"/>
    </source>
</evidence>
<dbReference type="Proteomes" id="UP000176634">
    <property type="component" value="Unassembled WGS sequence"/>
</dbReference>
<dbReference type="CDD" id="cd00075">
    <property type="entry name" value="HATPase"/>
    <property type="match status" value="1"/>
</dbReference>
<evidence type="ECO:0000313" key="9">
    <source>
        <dbReference type="Proteomes" id="UP000176634"/>
    </source>
</evidence>
<dbReference type="SUPFAM" id="SSF55874">
    <property type="entry name" value="ATPase domain of HSP90 chaperone/DNA topoisomerase II/histidine kinase"/>
    <property type="match status" value="1"/>
</dbReference>
<evidence type="ECO:0000256" key="3">
    <source>
        <dbReference type="ARBA" id="ARBA00022553"/>
    </source>
</evidence>
<dbReference type="PROSITE" id="PS50109">
    <property type="entry name" value="HIS_KIN"/>
    <property type="match status" value="1"/>
</dbReference>
<sequence>MLGDVLYFKEVILGAVVICNILITYAVYVSNKKSATNRVFLLLGFIISFWLLAMHLSVNPAVNLFWTRQSAFWATLMSFSLFLLAYILPGERFLLSKKNLFYTVVPTIFITATTFTPYVFEKITSSAIGTKVVVGFGIIPFSLLTTFFSISAVYLLLKKLNKSSQVERRQLGLVLTGFFLMLGLIIFTILIPVIFLRDNFFVQFAPVYVFFFLAATAIAIVKYHLFNIKVIATEALVLILIMVLLIEGALSGSVFTVIFKVSFAILVGIIGILLVKSVQKEIKQKNELSKLATSLEKANTLLQEADKQKTEFLTIASHQLRTPLSILKGYIELIKDGSYGKIEPATAKVLDDMDINNEHLVKLVDKLLDITRIEQGRTKYAFAEVDIRSLINEATNDLKIKARDKKIKIDWIAPKKPKNIFCDQEKIHHVVYNFIDNALKYSDGGVVKVALEEDVDGVAVRVKDRGIGFDKNDEGNFYHKFYRGDNVRTIAVSGTGLGLYVCRKFIEAHNGRVWARSAGLGMGSEFGFWIPAKQKAPSAA</sequence>
<dbReference type="AlphaFoldDB" id="A0A1F6P8G6"/>
<feature type="transmembrane region" description="Helical" evidence="6">
    <location>
        <begin position="6"/>
        <end position="27"/>
    </location>
</feature>
<organism evidence="8 9">
    <name type="scientific">Candidatus Magasanikbacteria bacterium RIFOXYD1_FULL_40_23</name>
    <dbReference type="NCBI Taxonomy" id="1798705"/>
    <lineage>
        <taxon>Bacteria</taxon>
        <taxon>Candidatus Magasanikiibacteriota</taxon>
    </lineage>
</organism>
<accession>A0A1F6P8G6</accession>
<evidence type="ECO:0000256" key="1">
    <source>
        <dbReference type="ARBA" id="ARBA00000085"/>
    </source>
</evidence>
<dbReference type="InterPro" id="IPR036097">
    <property type="entry name" value="HisK_dim/P_sf"/>
</dbReference>
<evidence type="ECO:0000256" key="2">
    <source>
        <dbReference type="ARBA" id="ARBA00012438"/>
    </source>
</evidence>
<dbReference type="InterPro" id="IPR036890">
    <property type="entry name" value="HATPase_C_sf"/>
</dbReference>
<evidence type="ECO:0000256" key="6">
    <source>
        <dbReference type="SAM" id="Phobius"/>
    </source>
</evidence>
<dbReference type="CDD" id="cd00082">
    <property type="entry name" value="HisKA"/>
    <property type="match status" value="1"/>
</dbReference>
<dbReference type="InterPro" id="IPR005467">
    <property type="entry name" value="His_kinase_dom"/>
</dbReference>
<evidence type="ECO:0000256" key="5">
    <source>
        <dbReference type="ARBA" id="ARBA00022777"/>
    </source>
</evidence>
<feature type="transmembrane region" description="Helical" evidence="6">
    <location>
        <begin position="100"/>
        <end position="120"/>
    </location>
</feature>
<evidence type="ECO:0000259" key="7">
    <source>
        <dbReference type="PROSITE" id="PS50109"/>
    </source>
</evidence>
<dbReference type="Pfam" id="PF02518">
    <property type="entry name" value="HATPase_c"/>
    <property type="match status" value="1"/>
</dbReference>
<comment type="catalytic activity">
    <reaction evidence="1">
        <text>ATP + protein L-histidine = ADP + protein N-phospho-L-histidine.</text>
        <dbReference type="EC" id="2.7.13.3"/>
    </reaction>
</comment>
<evidence type="ECO:0000256" key="4">
    <source>
        <dbReference type="ARBA" id="ARBA00022679"/>
    </source>
</evidence>
<dbReference type="Pfam" id="PF00512">
    <property type="entry name" value="HisKA"/>
    <property type="match status" value="1"/>
</dbReference>
<dbReference type="InterPro" id="IPR031621">
    <property type="entry name" value="HisKA_7TM"/>
</dbReference>
<keyword evidence="3" id="KW-0597">Phosphoprotein</keyword>
<protein>
    <recommendedName>
        <fullName evidence="2">histidine kinase</fullName>
        <ecNumber evidence="2">2.7.13.3</ecNumber>
    </recommendedName>
</protein>
<keyword evidence="6" id="KW-0812">Transmembrane</keyword>
<feature type="transmembrane region" description="Helical" evidence="6">
    <location>
        <begin position="132"/>
        <end position="157"/>
    </location>
</feature>
<dbReference type="GO" id="GO:0000155">
    <property type="term" value="F:phosphorelay sensor kinase activity"/>
    <property type="evidence" value="ECO:0007669"/>
    <property type="project" value="InterPro"/>
</dbReference>
<keyword evidence="4" id="KW-0808">Transferase</keyword>
<feature type="transmembrane region" description="Helical" evidence="6">
    <location>
        <begin position="70"/>
        <end position="88"/>
    </location>
</feature>
<dbReference type="FunFam" id="3.30.565.10:FF:000006">
    <property type="entry name" value="Sensor histidine kinase WalK"/>
    <property type="match status" value="1"/>
</dbReference>
<dbReference type="PANTHER" id="PTHR43547">
    <property type="entry name" value="TWO-COMPONENT HISTIDINE KINASE"/>
    <property type="match status" value="1"/>
</dbReference>
<dbReference type="SMART" id="SM00387">
    <property type="entry name" value="HATPase_c"/>
    <property type="match status" value="1"/>
</dbReference>
<dbReference type="Gene3D" id="1.10.287.130">
    <property type="match status" value="1"/>
</dbReference>
<dbReference type="EMBL" id="MFRA01000006">
    <property type="protein sequence ID" value="OGH92340.1"/>
    <property type="molecule type" value="Genomic_DNA"/>
</dbReference>
<dbReference type="SMART" id="SM00388">
    <property type="entry name" value="HisKA"/>
    <property type="match status" value="1"/>
</dbReference>
<dbReference type="PRINTS" id="PR00344">
    <property type="entry name" value="BCTRLSENSOR"/>
</dbReference>
<dbReference type="Pfam" id="PF16927">
    <property type="entry name" value="HisKA_7TM"/>
    <property type="match status" value="1"/>
</dbReference>
<dbReference type="InterPro" id="IPR003661">
    <property type="entry name" value="HisK_dim/P_dom"/>
</dbReference>
<comment type="caution">
    <text evidence="8">The sequence shown here is derived from an EMBL/GenBank/DDBJ whole genome shotgun (WGS) entry which is preliminary data.</text>
</comment>